<keyword evidence="1" id="KW-0328">Glycosyltransferase</keyword>
<dbReference type="Proteomes" id="UP001295444">
    <property type="component" value="Chromosome 09"/>
</dbReference>
<feature type="non-terminal residue" evidence="1">
    <location>
        <position position="1"/>
    </location>
</feature>
<name>A0AAD1WHW4_PELCU</name>
<dbReference type="GO" id="GO:0016757">
    <property type="term" value="F:glycosyltransferase activity"/>
    <property type="evidence" value="ECO:0007669"/>
    <property type="project" value="UniProtKB-KW"/>
</dbReference>
<dbReference type="EMBL" id="OW240920">
    <property type="protein sequence ID" value="CAH2314166.1"/>
    <property type="molecule type" value="Genomic_DNA"/>
</dbReference>
<feature type="non-terminal residue" evidence="1">
    <location>
        <position position="215"/>
    </location>
</feature>
<gene>
    <name evidence="1" type="ORF">PECUL_23A046687</name>
</gene>
<keyword evidence="1" id="KW-0808">Transferase</keyword>
<reference evidence="1" key="1">
    <citation type="submission" date="2022-03" db="EMBL/GenBank/DDBJ databases">
        <authorList>
            <person name="Alioto T."/>
            <person name="Alioto T."/>
            <person name="Gomez Garrido J."/>
        </authorList>
    </citation>
    <scope>NUCLEOTIDE SEQUENCE</scope>
</reference>
<keyword evidence="2" id="KW-1185">Reference proteome</keyword>
<evidence type="ECO:0000313" key="2">
    <source>
        <dbReference type="Proteomes" id="UP001295444"/>
    </source>
</evidence>
<organism evidence="1 2">
    <name type="scientific">Pelobates cultripes</name>
    <name type="common">Western spadefoot toad</name>
    <dbReference type="NCBI Taxonomy" id="61616"/>
    <lineage>
        <taxon>Eukaryota</taxon>
        <taxon>Metazoa</taxon>
        <taxon>Chordata</taxon>
        <taxon>Craniata</taxon>
        <taxon>Vertebrata</taxon>
        <taxon>Euteleostomi</taxon>
        <taxon>Amphibia</taxon>
        <taxon>Batrachia</taxon>
        <taxon>Anura</taxon>
        <taxon>Pelobatoidea</taxon>
        <taxon>Pelobatidae</taxon>
        <taxon>Pelobates</taxon>
    </lineage>
</organism>
<accession>A0AAD1WHW4</accession>
<dbReference type="AlphaFoldDB" id="A0AAD1WHW4"/>
<proteinExistence type="predicted"/>
<sequence>PYTHSTSIGSITWSDHAEISLNIDKPRTAKAWTWRLNPTLLHNPQIRQTIQQELTNYFETNTGSVPSTNTLWAAHKATIRGTIISAASAHRRQTLRELEQHLTSLRTIEAKHKRTPSQSLLDQIKLHQHAIKSYMAKDSQKALQWTKQLYYEKSNKADTLLARRLRHKTLQKHIDEITSPGGRTHKDPDRIASIFVDYFSKLYDHKPNHTFTHPT</sequence>
<protein>
    <submittedName>
        <fullName evidence="1">UDP-Gal:beta c beta 1,4- galactosyltransferase, polypeptide 1, gene 1 isoform X1</fullName>
    </submittedName>
</protein>
<evidence type="ECO:0000313" key="1">
    <source>
        <dbReference type="EMBL" id="CAH2314166.1"/>
    </source>
</evidence>